<dbReference type="Proteomes" id="UP000271162">
    <property type="component" value="Unassembled WGS sequence"/>
</dbReference>
<protein>
    <submittedName>
        <fullName evidence="3">HTH OST-type domain-containing protein</fullName>
    </submittedName>
</protein>
<accession>A0A0N4Y6V6</accession>
<sequence>MERASNSIHGDYLLAELCFSFQSSIARSLLLQKSEQDDVKPMKAKVDGCPLQPSTSTARFNRNKLCTNVRRITAELLSHPPEISDDERSKYGPKAKAVILRVRQFFEELKTSLGPNCAGTMFDDPDFLTAAACGVSQSIVALAVSEKDELTATNFPTERHPTVRTGAMESMAAVKKHGPKWGDRVRQCIRSRIAADVPVTISCIRDDMMAAYPDFPLRGSTLHRFIRGLGFDYKVQQGKKFIFERKPVRGQSKFHQAKLLANAIAEGECFERQEDSWAVEGTVKKRGWCETRPPLVSDSKDAILFDEPDVKQENMNAFDIEVIEEVDLSDSDGPDGCQQTDEDEVYSEDALMAESLLFPKQE</sequence>
<reference evidence="1 2" key="2">
    <citation type="submission" date="2018-11" db="EMBL/GenBank/DDBJ databases">
        <authorList>
            <consortium name="Pathogen Informatics"/>
        </authorList>
    </citation>
    <scope>NUCLEOTIDE SEQUENCE [LARGE SCALE GENOMIC DNA]</scope>
</reference>
<dbReference type="EMBL" id="UYSL01020612">
    <property type="protein sequence ID" value="VDL75431.1"/>
    <property type="molecule type" value="Genomic_DNA"/>
</dbReference>
<evidence type="ECO:0000313" key="2">
    <source>
        <dbReference type="Proteomes" id="UP000271162"/>
    </source>
</evidence>
<organism evidence="3">
    <name type="scientific">Nippostrongylus brasiliensis</name>
    <name type="common">Rat hookworm</name>
    <dbReference type="NCBI Taxonomy" id="27835"/>
    <lineage>
        <taxon>Eukaryota</taxon>
        <taxon>Metazoa</taxon>
        <taxon>Ecdysozoa</taxon>
        <taxon>Nematoda</taxon>
        <taxon>Chromadorea</taxon>
        <taxon>Rhabditida</taxon>
        <taxon>Rhabditina</taxon>
        <taxon>Rhabditomorpha</taxon>
        <taxon>Strongyloidea</taxon>
        <taxon>Heligmosomidae</taxon>
        <taxon>Nippostrongylus</taxon>
    </lineage>
</organism>
<keyword evidence="2" id="KW-1185">Reference proteome</keyword>
<dbReference type="AlphaFoldDB" id="A0A0N4Y6V6"/>
<proteinExistence type="predicted"/>
<evidence type="ECO:0000313" key="3">
    <source>
        <dbReference type="WBParaSite" id="NBR_0001184501-mRNA-1"/>
    </source>
</evidence>
<reference evidence="3" key="1">
    <citation type="submission" date="2017-02" db="UniProtKB">
        <authorList>
            <consortium name="WormBaseParasite"/>
        </authorList>
    </citation>
    <scope>IDENTIFICATION</scope>
</reference>
<gene>
    <name evidence="1" type="ORF">NBR_LOCUS11842</name>
</gene>
<dbReference type="WBParaSite" id="NBR_0001184501-mRNA-1">
    <property type="protein sequence ID" value="NBR_0001184501-mRNA-1"/>
    <property type="gene ID" value="NBR_0001184501"/>
</dbReference>
<evidence type="ECO:0000313" key="1">
    <source>
        <dbReference type="EMBL" id="VDL75431.1"/>
    </source>
</evidence>
<name>A0A0N4Y6V6_NIPBR</name>